<evidence type="ECO:0000313" key="2">
    <source>
        <dbReference type="EMBL" id="KAK8782558.1"/>
    </source>
</evidence>
<reference evidence="2 3" key="1">
    <citation type="journal article" date="2023" name="Arcadia Sci">
        <title>De novo assembly of a long-read Amblyomma americanum tick genome.</title>
        <authorList>
            <person name="Chou S."/>
            <person name="Poskanzer K.E."/>
            <person name="Rollins M."/>
            <person name="Thuy-Boun P.S."/>
        </authorList>
    </citation>
    <scope>NUCLEOTIDE SEQUENCE [LARGE SCALE GENOMIC DNA]</scope>
    <source>
        <strain evidence="2">F_SG_1</strain>
        <tissue evidence="2">Salivary glands</tissue>
    </source>
</reference>
<sequence>MSYLTLASEDEEPVVKAARPSQLQKSLESQVQRHRISEARLQERKCFCLCCGAAVAMLVSLLVYLAFSILTYKQPYLETIMVVVTTRSGTRVHVCAVDGFVTAFWTISPSPLQRNHVMRNMVSQKLGNSSMSFSLGVPRAFQSSATLSQYHSDLYGGPSDVPTLLRLLRNSTWKRWVGQLDAPRDAFAASAYRSKVSGSTVVVPLTLFNATALSDPWLMYLSLATTVTRILRTVFSTEDLYGRLSKSRLTKCLPLSSHLYQSPRSPVPLEHGARKESGVDLTELAGLYGAFHFYRHFVGSGQAVPGTDLSSDLLFLLYYVYSLCDALAVGVRGQRAASEDMLRDKVRILAQSFAAVLFPTCEAAEGIEGCDVENENLFLLNRNA</sequence>
<feature type="transmembrane region" description="Helical" evidence="1">
    <location>
        <begin position="46"/>
        <end position="67"/>
    </location>
</feature>
<evidence type="ECO:0000313" key="3">
    <source>
        <dbReference type="Proteomes" id="UP001321473"/>
    </source>
</evidence>
<name>A0AAQ4F7E5_AMBAM</name>
<dbReference type="EMBL" id="JARKHS020006551">
    <property type="protein sequence ID" value="KAK8782558.1"/>
    <property type="molecule type" value="Genomic_DNA"/>
</dbReference>
<accession>A0AAQ4F7E5</accession>
<proteinExistence type="predicted"/>
<gene>
    <name evidence="2" type="ORF">V5799_016113</name>
</gene>
<keyword evidence="1" id="KW-1133">Transmembrane helix</keyword>
<keyword evidence="1" id="KW-0472">Membrane</keyword>
<protein>
    <submittedName>
        <fullName evidence="2">Uncharacterized protein</fullName>
    </submittedName>
</protein>
<evidence type="ECO:0000256" key="1">
    <source>
        <dbReference type="SAM" id="Phobius"/>
    </source>
</evidence>
<organism evidence="2 3">
    <name type="scientific">Amblyomma americanum</name>
    <name type="common">Lone star tick</name>
    <dbReference type="NCBI Taxonomy" id="6943"/>
    <lineage>
        <taxon>Eukaryota</taxon>
        <taxon>Metazoa</taxon>
        <taxon>Ecdysozoa</taxon>
        <taxon>Arthropoda</taxon>
        <taxon>Chelicerata</taxon>
        <taxon>Arachnida</taxon>
        <taxon>Acari</taxon>
        <taxon>Parasitiformes</taxon>
        <taxon>Ixodida</taxon>
        <taxon>Ixodoidea</taxon>
        <taxon>Ixodidae</taxon>
        <taxon>Amblyomminae</taxon>
        <taxon>Amblyomma</taxon>
    </lineage>
</organism>
<comment type="caution">
    <text evidence="2">The sequence shown here is derived from an EMBL/GenBank/DDBJ whole genome shotgun (WGS) entry which is preliminary data.</text>
</comment>
<dbReference type="AlphaFoldDB" id="A0AAQ4F7E5"/>
<keyword evidence="1" id="KW-0812">Transmembrane</keyword>
<keyword evidence="3" id="KW-1185">Reference proteome</keyword>
<dbReference type="Proteomes" id="UP001321473">
    <property type="component" value="Unassembled WGS sequence"/>
</dbReference>